<feature type="domain" description="HTH tetR-type" evidence="5">
    <location>
        <begin position="36"/>
        <end position="96"/>
    </location>
</feature>
<feature type="region of interest" description="Disordered" evidence="4">
    <location>
        <begin position="1"/>
        <end position="38"/>
    </location>
</feature>
<dbReference type="InterPro" id="IPR009057">
    <property type="entry name" value="Homeodomain-like_sf"/>
</dbReference>
<sequence length="132" mass="14756">MQAVPREPHHPLMPMTPVSPRTERRPTEPAARRGRPSRRTDIFDAALCLFRERGFHATSINDIGERAGVAGTAIYSHFATKRELLAEAIREGARRIKAGVGEALVDTERSPEARLEDLVRAYVRVVIENADM</sequence>
<dbReference type="PANTHER" id="PTHR30055">
    <property type="entry name" value="HTH-TYPE TRANSCRIPTIONAL REGULATOR RUTR"/>
    <property type="match status" value="1"/>
</dbReference>
<dbReference type="GO" id="GO:0000976">
    <property type="term" value="F:transcription cis-regulatory region binding"/>
    <property type="evidence" value="ECO:0007669"/>
    <property type="project" value="TreeGrafter"/>
</dbReference>
<feature type="compositionally biased region" description="Basic and acidic residues" evidence="4">
    <location>
        <begin position="1"/>
        <end position="10"/>
    </location>
</feature>
<dbReference type="GO" id="GO:0003700">
    <property type="term" value="F:DNA-binding transcription factor activity"/>
    <property type="evidence" value="ECO:0007669"/>
    <property type="project" value="TreeGrafter"/>
</dbReference>
<feature type="non-terminal residue" evidence="6">
    <location>
        <position position="132"/>
    </location>
</feature>
<keyword evidence="3" id="KW-0804">Transcription</keyword>
<dbReference type="SUPFAM" id="SSF46689">
    <property type="entry name" value="Homeodomain-like"/>
    <property type="match status" value="1"/>
</dbReference>
<protein>
    <recommendedName>
        <fullName evidence="5">HTH tetR-type domain-containing protein</fullName>
    </recommendedName>
</protein>
<dbReference type="PROSITE" id="PS01081">
    <property type="entry name" value="HTH_TETR_1"/>
    <property type="match status" value="1"/>
</dbReference>
<reference evidence="6" key="1">
    <citation type="journal article" date="2014" name="Front. Microbiol.">
        <title>High frequency of phylogenetically diverse reductive dehalogenase-homologous genes in deep subseafloor sedimentary metagenomes.</title>
        <authorList>
            <person name="Kawai M."/>
            <person name="Futagami T."/>
            <person name="Toyoda A."/>
            <person name="Takaki Y."/>
            <person name="Nishi S."/>
            <person name="Hori S."/>
            <person name="Arai W."/>
            <person name="Tsubouchi T."/>
            <person name="Morono Y."/>
            <person name="Uchiyama I."/>
            <person name="Ito T."/>
            <person name="Fujiyama A."/>
            <person name="Inagaki F."/>
            <person name="Takami H."/>
        </authorList>
    </citation>
    <scope>NUCLEOTIDE SEQUENCE</scope>
    <source>
        <strain evidence="6">Expedition CK06-06</strain>
    </source>
</reference>
<dbReference type="PANTHER" id="PTHR30055:SF234">
    <property type="entry name" value="HTH-TYPE TRANSCRIPTIONAL REGULATOR BETI"/>
    <property type="match status" value="1"/>
</dbReference>
<accession>X0SHJ9</accession>
<evidence type="ECO:0000313" key="6">
    <source>
        <dbReference type="EMBL" id="GAF75392.1"/>
    </source>
</evidence>
<evidence type="ECO:0000256" key="1">
    <source>
        <dbReference type="ARBA" id="ARBA00023015"/>
    </source>
</evidence>
<dbReference type="InterPro" id="IPR001647">
    <property type="entry name" value="HTH_TetR"/>
</dbReference>
<dbReference type="PRINTS" id="PR00455">
    <property type="entry name" value="HTHTETR"/>
</dbReference>
<dbReference type="InterPro" id="IPR050109">
    <property type="entry name" value="HTH-type_TetR-like_transc_reg"/>
</dbReference>
<evidence type="ECO:0000259" key="5">
    <source>
        <dbReference type="PROSITE" id="PS50977"/>
    </source>
</evidence>
<organism evidence="6">
    <name type="scientific">marine sediment metagenome</name>
    <dbReference type="NCBI Taxonomy" id="412755"/>
    <lineage>
        <taxon>unclassified sequences</taxon>
        <taxon>metagenomes</taxon>
        <taxon>ecological metagenomes</taxon>
    </lineage>
</organism>
<name>X0SHJ9_9ZZZZ</name>
<dbReference type="AlphaFoldDB" id="X0SHJ9"/>
<feature type="compositionally biased region" description="Basic and acidic residues" evidence="4">
    <location>
        <begin position="21"/>
        <end position="31"/>
    </location>
</feature>
<dbReference type="PROSITE" id="PS50977">
    <property type="entry name" value="HTH_TETR_2"/>
    <property type="match status" value="1"/>
</dbReference>
<comment type="caution">
    <text evidence="6">The sequence shown here is derived from an EMBL/GenBank/DDBJ whole genome shotgun (WGS) entry which is preliminary data.</text>
</comment>
<gene>
    <name evidence="6" type="ORF">S01H1_03201</name>
</gene>
<evidence type="ECO:0000256" key="3">
    <source>
        <dbReference type="ARBA" id="ARBA00023163"/>
    </source>
</evidence>
<evidence type="ECO:0000256" key="4">
    <source>
        <dbReference type="SAM" id="MobiDB-lite"/>
    </source>
</evidence>
<dbReference type="InterPro" id="IPR023772">
    <property type="entry name" value="DNA-bd_HTH_TetR-type_CS"/>
</dbReference>
<evidence type="ECO:0000256" key="2">
    <source>
        <dbReference type="ARBA" id="ARBA00023125"/>
    </source>
</evidence>
<dbReference type="Gene3D" id="1.10.357.10">
    <property type="entry name" value="Tetracycline Repressor, domain 2"/>
    <property type="match status" value="1"/>
</dbReference>
<proteinExistence type="predicted"/>
<dbReference type="Pfam" id="PF00440">
    <property type="entry name" value="TetR_N"/>
    <property type="match status" value="1"/>
</dbReference>
<keyword evidence="2" id="KW-0238">DNA-binding</keyword>
<keyword evidence="1" id="KW-0805">Transcription regulation</keyword>
<dbReference type="EMBL" id="BARS01001711">
    <property type="protein sequence ID" value="GAF75392.1"/>
    <property type="molecule type" value="Genomic_DNA"/>
</dbReference>